<feature type="region of interest" description="Disordered" evidence="1">
    <location>
        <begin position="1"/>
        <end position="54"/>
    </location>
</feature>
<evidence type="ECO:0000256" key="1">
    <source>
        <dbReference type="SAM" id="MobiDB-lite"/>
    </source>
</evidence>
<gene>
    <name evidence="2" type="ORF">GCM10017620_22310</name>
</gene>
<reference evidence="2" key="1">
    <citation type="journal article" date="2014" name="Int. J. Syst. Evol. Microbiol.">
        <title>Complete genome of a new Firmicutes species belonging to the dominant human colonic microbiota ('Ruminococcus bicirculans') reveals two chromosomes and a selective capacity to utilize plant glucans.</title>
        <authorList>
            <consortium name="NISC Comparative Sequencing Program"/>
            <person name="Wegmann U."/>
            <person name="Louis P."/>
            <person name="Goesmann A."/>
            <person name="Henrissat B."/>
            <person name="Duncan S.H."/>
            <person name="Flint H.J."/>
        </authorList>
    </citation>
    <scope>NUCLEOTIDE SEQUENCE</scope>
    <source>
        <strain evidence="2">VKM B-1499</strain>
    </source>
</reference>
<keyword evidence="3" id="KW-1185">Reference proteome</keyword>
<comment type="caution">
    <text evidence="2">The sequence shown here is derived from an EMBL/GenBank/DDBJ whole genome shotgun (WGS) entry which is preliminary data.</text>
</comment>
<proteinExistence type="predicted"/>
<sequence>MPTWGGLNGEKDIQASPGRMEARGSAGSTAPRIGGAWDRGSALQTSRTPETAPPKPVVFKVIALVMVRVTATPSKGKDRSCKQTFAQKIGPAAQFLRLHAHKSVAAAAAKPSGGSKLRCTPENSAMCKRVQLGGPPFGIDRREYRPAGRHG</sequence>
<evidence type="ECO:0000313" key="3">
    <source>
        <dbReference type="Proteomes" id="UP001143509"/>
    </source>
</evidence>
<reference evidence="2" key="2">
    <citation type="submission" date="2023-01" db="EMBL/GenBank/DDBJ databases">
        <authorList>
            <person name="Sun Q."/>
            <person name="Evtushenko L."/>
        </authorList>
    </citation>
    <scope>NUCLEOTIDE SEQUENCE</scope>
    <source>
        <strain evidence="2">VKM B-1499</strain>
    </source>
</reference>
<organism evidence="2 3">
    <name type="scientific">Brevundimonas intermedia</name>
    <dbReference type="NCBI Taxonomy" id="74315"/>
    <lineage>
        <taxon>Bacteria</taxon>
        <taxon>Pseudomonadati</taxon>
        <taxon>Pseudomonadota</taxon>
        <taxon>Alphaproteobacteria</taxon>
        <taxon>Caulobacterales</taxon>
        <taxon>Caulobacteraceae</taxon>
        <taxon>Brevundimonas</taxon>
    </lineage>
</organism>
<name>A0ABQ5TD63_9CAUL</name>
<evidence type="ECO:0000313" key="2">
    <source>
        <dbReference type="EMBL" id="GLK49258.1"/>
    </source>
</evidence>
<protein>
    <submittedName>
        <fullName evidence="2">Uncharacterized protein</fullName>
    </submittedName>
</protein>
<accession>A0ABQ5TD63</accession>
<dbReference type="EMBL" id="BSFD01000006">
    <property type="protein sequence ID" value="GLK49258.1"/>
    <property type="molecule type" value="Genomic_DNA"/>
</dbReference>
<dbReference type="Proteomes" id="UP001143509">
    <property type="component" value="Unassembled WGS sequence"/>
</dbReference>